<keyword evidence="3" id="KW-1185">Reference proteome</keyword>
<sequence>VVGGKVIKQEITEICEPSVVSNDSAQEQDAKLTPNKNEPPPTRRQQRSRLPSSLKDRIVRSSARTKALSTEIAPLQIKPQSRLPIAVCFPKKQAPVVIKAEVDEQVGATVSDSSKSPLIDDAFSTVKQENEKIEVPPRSEKPCVPGRLAARNSICGKKRVFTHPRLNKGQRIVQLIESTVTTSLSKRQVHVTRKSRKAPSDTNVADSSQKTVASVRKARVRSKKVAEEEKITNRQHDQDSNQILKSEADVCTLEAIMSNMDWEKPVKQAKRGRRAKQEKSTPMSEQPQRVGGKKKSIPDSGRKRRQKTPTMQPETNVPPEAHGFSDKELRSNTGNEREVCDERDAEEVTERLSRASRRKLTLVLLITYLQGLCLNICNSDSTWS</sequence>
<feature type="region of interest" description="Disordered" evidence="1">
    <location>
        <begin position="18"/>
        <end position="61"/>
    </location>
</feature>
<comment type="caution">
    <text evidence="2">The sequence shown here is derived from an EMBL/GenBank/DDBJ whole genome shotgun (WGS) entry which is preliminary data.</text>
</comment>
<feature type="compositionally biased region" description="Polar residues" evidence="1">
    <location>
        <begin position="200"/>
        <end position="212"/>
    </location>
</feature>
<organism evidence="2 3">
    <name type="scientific">Trichostrongylus colubriformis</name>
    <name type="common">Black scour worm</name>
    <dbReference type="NCBI Taxonomy" id="6319"/>
    <lineage>
        <taxon>Eukaryota</taxon>
        <taxon>Metazoa</taxon>
        <taxon>Ecdysozoa</taxon>
        <taxon>Nematoda</taxon>
        <taxon>Chromadorea</taxon>
        <taxon>Rhabditida</taxon>
        <taxon>Rhabditina</taxon>
        <taxon>Rhabditomorpha</taxon>
        <taxon>Strongyloidea</taxon>
        <taxon>Trichostrongylidae</taxon>
        <taxon>Trichostrongylus</taxon>
    </lineage>
</organism>
<feature type="compositionally biased region" description="Basic residues" evidence="1">
    <location>
        <begin position="267"/>
        <end position="276"/>
    </location>
</feature>
<feature type="compositionally biased region" description="Basic and acidic residues" evidence="1">
    <location>
        <begin position="323"/>
        <end position="337"/>
    </location>
</feature>
<name>A0AAN8FHJ0_TRICO</name>
<reference evidence="2 3" key="1">
    <citation type="submission" date="2019-10" db="EMBL/GenBank/DDBJ databases">
        <title>Assembly and Annotation for the nematode Trichostrongylus colubriformis.</title>
        <authorList>
            <person name="Martin J."/>
        </authorList>
    </citation>
    <scope>NUCLEOTIDE SEQUENCE [LARGE SCALE GENOMIC DNA]</scope>
    <source>
        <strain evidence="2">G859</strain>
        <tissue evidence="2">Whole worm</tissue>
    </source>
</reference>
<feature type="non-terminal residue" evidence="2">
    <location>
        <position position="1"/>
    </location>
</feature>
<proteinExistence type="predicted"/>
<protein>
    <submittedName>
        <fullName evidence="2">Uncharacterized protein</fullName>
    </submittedName>
</protein>
<feature type="compositionally biased region" description="Basic and acidic residues" evidence="1">
    <location>
        <begin position="224"/>
        <end position="239"/>
    </location>
</feature>
<dbReference type="Proteomes" id="UP001331761">
    <property type="component" value="Unassembled WGS sequence"/>
</dbReference>
<feature type="region of interest" description="Disordered" evidence="1">
    <location>
        <begin position="262"/>
        <end position="337"/>
    </location>
</feature>
<dbReference type="AlphaFoldDB" id="A0AAN8FHJ0"/>
<accession>A0AAN8FHJ0</accession>
<feature type="region of interest" description="Disordered" evidence="1">
    <location>
        <begin position="191"/>
        <end position="243"/>
    </location>
</feature>
<gene>
    <name evidence="2" type="ORF">GCK32_004913</name>
</gene>
<dbReference type="EMBL" id="WIXE01019962">
    <property type="protein sequence ID" value="KAK5969610.1"/>
    <property type="molecule type" value="Genomic_DNA"/>
</dbReference>
<evidence type="ECO:0000256" key="1">
    <source>
        <dbReference type="SAM" id="MobiDB-lite"/>
    </source>
</evidence>
<evidence type="ECO:0000313" key="2">
    <source>
        <dbReference type="EMBL" id="KAK5969610.1"/>
    </source>
</evidence>
<evidence type="ECO:0000313" key="3">
    <source>
        <dbReference type="Proteomes" id="UP001331761"/>
    </source>
</evidence>